<keyword evidence="1" id="KW-1133">Transmembrane helix</keyword>
<gene>
    <name evidence="2" type="ORF">LTRI10_LOCUS44447</name>
</gene>
<evidence type="ECO:0000313" key="2">
    <source>
        <dbReference type="EMBL" id="CAL1404610.1"/>
    </source>
</evidence>
<dbReference type="Proteomes" id="UP001497516">
    <property type="component" value="Chromosome 7"/>
</dbReference>
<evidence type="ECO:0000256" key="1">
    <source>
        <dbReference type="SAM" id="Phobius"/>
    </source>
</evidence>
<dbReference type="EMBL" id="OZ034820">
    <property type="protein sequence ID" value="CAL1404610.1"/>
    <property type="molecule type" value="Genomic_DNA"/>
</dbReference>
<keyword evidence="1" id="KW-0472">Membrane</keyword>
<reference evidence="2 3" key="1">
    <citation type="submission" date="2024-04" db="EMBL/GenBank/DDBJ databases">
        <authorList>
            <person name="Fracassetti M."/>
        </authorList>
    </citation>
    <scope>NUCLEOTIDE SEQUENCE [LARGE SCALE GENOMIC DNA]</scope>
</reference>
<sequence length="88" mass="9590">MTGSPSPAEDFISCYDGCMTGCGRRHGSFEVCITLCMDRCTPPDGEGDSREEWTFIFACLTIIGLLFGTMLLFFLGKIINKAISGKHA</sequence>
<protein>
    <submittedName>
        <fullName evidence="2">Uncharacterized protein</fullName>
    </submittedName>
</protein>
<name>A0AAV2G1T3_9ROSI</name>
<keyword evidence="1" id="KW-0812">Transmembrane</keyword>
<dbReference type="AlphaFoldDB" id="A0AAV2G1T3"/>
<keyword evidence="3" id="KW-1185">Reference proteome</keyword>
<accession>A0AAV2G1T3</accession>
<organism evidence="2 3">
    <name type="scientific">Linum trigynum</name>
    <dbReference type="NCBI Taxonomy" id="586398"/>
    <lineage>
        <taxon>Eukaryota</taxon>
        <taxon>Viridiplantae</taxon>
        <taxon>Streptophyta</taxon>
        <taxon>Embryophyta</taxon>
        <taxon>Tracheophyta</taxon>
        <taxon>Spermatophyta</taxon>
        <taxon>Magnoliopsida</taxon>
        <taxon>eudicotyledons</taxon>
        <taxon>Gunneridae</taxon>
        <taxon>Pentapetalae</taxon>
        <taxon>rosids</taxon>
        <taxon>fabids</taxon>
        <taxon>Malpighiales</taxon>
        <taxon>Linaceae</taxon>
        <taxon>Linum</taxon>
    </lineage>
</organism>
<proteinExistence type="predicted"/>
<evidence type="ECO:0000313" key="3">
    <source>
        <dbReference type="Proteomes" id="UP001497516"/>
    </source>
</evidence>
<feature type="transmembrane region" description="Helical" evidence="1">
    <location>
        <begin position="53"/>
        <end position="76"/>
    </location>
</feature>